<proteinExistence type="predicted"/>
<dbReference type="AlphaFoldDB" id="A0A485LXV9"/>
<gene>
    <name evidence="1" type="ORF">SCFA_160004</name>
</gene>
<organism evidence="1">
    <name type="scientific">anaerobic digester metagenome</name>
    <dbReference type="NCBI Taxonomy" id="1263854"/>
    <lineage>
        <taxon>unclassified sequences</taxon>
        <taxon>metagenomes</taxon>
        <taxon>ecological metagenomes</taxon>
    </lineage>
</organism>
<name>A0A485LXV9_9ZZZZ</name>
<dbReference type="EMBL" id="CAADRM010000068">
    <property type="protein sequence ID" value="VFU13112.1"/>
    <property type="molecule type" value="Genomic_DNA"/>
</dbReference>
<sequence length="265" mass="30572">MNSFKRCKRLIPVLILAPTLLFGFDFPGYMTMHGKVIDADTLEPIEGAVVYALWRKCRPGIGCRSCGIGPVKEVLTDAEGEWKITGPRGNNDPGYLRSIIGYLIPWIESPSIGYYKPGYYPYSSRYVSGDFSAFAYVDETRDIEGIVLTRMGDTEEQVKQYMEQWEKDRLKTLVPVKDPERKLRELDFDFRYPENVQRVYIPYDHSSYERYVVIGLKRAVTPEEKREARGLGINGFYPNARQPLLSKALECQYEIKGRRHNDAQE</sequence>
<reference evidence="1" key="1">
    <citation type="submission" date="2019-03" db="EMBL/GenBank/DDBJ databases">
        <authorList>
            <person name="Hao L."/>
        </authorList>
    </citation>
    <scope>NUCLEOTIDE SEQUENCE</scope>
</reference>
<accession>A0A485LXV9</accession>
<evidence type="ECO:0000313" key="1">
    <source>
        <dbReference type="EMBL" id="VFU13112.1"/>
    </source>
</evidence>
<protein>
    <submittedName>
        <fullName evidence="1">Uncharacterized protein</fullName>
    </submittedName>
</protein>